<accession>A0A9X9Q544</accession>
<proteinExistence type="predicted"/>
<reference evidence="1 2" key="1">
    <citation type="submission" date="2018-10" db="EMBL/GenBank/DDBJ databases">
        <authorList>
            <person name="Ekblom R."/>
            <person name="Jareborg N."/>
        </authorList>
    </citation>
    <scope>NUCLEOTIDE SEQUENCE [LARGE SCALE GENOMIC DNA]</scope>
    <source>
        <tissue evidence="1">Muscle</tissue>
    </source>
</reference>
<keyword evidence="2" id="KW-1185">Reference proteome</keyword>
<name>A0A9X9Q544_GULGU</name>
<organism evidence="1 2">
    <name type="scientific">Gulo gulo</name>
    <name type="common">Wolverine</name>
    <name type="synonym">Gluton</name>
    <dbReference type="NCBI Taxonomy" id="48420"/>
    <lineage>
        <taxon>Eukaryota</taxon>
        <taxon>Metazoa</taxon>
        <taxon>Chordata</taxon>
        <taxon>Craniata</taxon>
        <taxon>Vertebrata</taxon>
        <taxon>Euteleostomi</taxon>
        <taxon>Mammalia</taxon>
        <taxon>Eutheria</taxon>
        <taxon>Laurasiatheria</taxon>
        <taxon>Carnivora</taxon>
        <taxon>Caniformia</taxon>
        <taxon>Musteloidea</taxon>
        <taxon>Mustelidae</taxon>
        <taxon>Guloninae</taxon>
        <taxon>Gulo</taxon>
    </lineage>
</organism>
<sequence length="44" mass="5163">MNEYRTDSLQCPTMRVLSEIREQERKTSLLITLDASVYSRGRNT</sequence>
<gene>
    <name evidence="1" type="ORF">BN2614_LOCUS2</name>
</gene>
<dbReference type="Proteomes" id="UP000269945">
    <property type="component" value="Unassembled WGS sequence"/>
</dbReference>
<dbReference type="EMBL" id="CYRY02036211">
    <property type="protein sequence ID" value="VCX15987.1"/>
    <property type="molecule type" value="Genomic_DNA"/>
</dbReference>
<dbReference type="AlphaFoldDB" id="A0A9X9Q544"/>
<comment type="caution">
    <text evidence="1">The sequence shown here is derived from an EMBL/GenBank/DDBJ whole genome shotgun (WGS) entry which is preliminary data.</text>
</comment>
<protein>
    <submittedName>
        <fullName evidence="1">Uncharacterized protein</fullName>
    </submittedName>
</protein>
<evidence type="ECO:0000313" key="1">
    <source>
        <dbReference type="EMBL" id="VCX15987.1"/>
    </source>
</evidence>
<evidence type="ECO:0000313" key="2">
    <source>
        <dbReference type="Proteomes" id="UP000269945"/>
    </source>
</evidence>